<gene>
    <name evidence="1" type="ORF">SAMN06295964_1161</name>
</gene>
<sequence>MSTGTIQELDQDECRELLKVGRFARIAFDAGDRLELLPVNYAYDDDTILISTSRTSGLATIVDRRFVLEADHHDDTYQTGWSVIVRGTAQEATAEQLESFGTRLPSSWAGATGASTHIAITIEEIGGRRVRQFAS</sequence>
<dbReference type="AlphaFoldDB" id="A0A1T4YWY7"/>
<keyword evidence="2" id="KW-1185">Reference proteome</keyword>
<protein>
    <submittedName>
        <fullName evidence="1">Pyridoxamine 5'-phosphate oxidase</fullName>
    </submittedName>
</protein>
<dbReference type="OrthoDB" id="5193072at2"/>
<organism evidence="1 2">
    <name type="scientific">Aeromicrobium choanae</name>
    <dbReference type="NCBI Taxonomy" id="1736691"/>
    <lineage>
        <taxon>Bacteria</taxon>
        <taxon>Bacillati</taxon>
        <taxon>Actinomycetota</taxon>
        <taxon>Actinomycetes</taxon>
        <taxon>Propionibacteriales</taxon>
        <taxon>Nocardioidaceae</taxon>
        <taxon>Aeromicrobium</taxon>
    </lineage>
</organism>
<dbReference type="STRING" id="1736691.SAMN06295964_1161"/>
<evidence type="ECO:0000313" key="2">
    <source>
        <dbReference type="Proteomes" id="UP000191040"/>
    </source>
</evidence>
<proteinExistence type="predicted"/>
<dbReference type="Proteomes" id="UP000191040">
    <property type="component" value="Chromosome I"/>
</dbReference>
<evidence type="ECO:0000313" key="1">
    <source>
        <dbReference type="EMBL" id="SKB06068.1"/>
    </source>
</evidence>
<accession>A0A1T4YWY7</accession>
<reference evidence="2" key="1">
    <citation type="submission" date="2017-02" db="EMBL/GenBank/DDBJ databases">
        <authorList>
            <person name="Varghese N."/>
            <person name="Submissions S."/>
        </authorList>
    </citation>
    <scope>NUCLEOTIDE SEQUENCE [LARGE SCALE GENOMIC DNA]</scope>
    <source>
        <strain evidence="2">9H-4</strain>
    </source>
</reference>
<dbReference type="SUPFAM" id="SSF50475">
    <property type="entry name" value="FMN-binding split barrel"/>
    <property type="match status" value="1"/>
</dbReference>
<dbReference type="EMBL" id="LT796768">
    <property type="protein sequence ID" value="SKB06068.1"/>
    <property type="molecule type" value="Genomic_DNA"/>
</dbReference>
<name>A0A1T4YWY7_9ACTN</name>
<dbReference type="InterPro" id="IPR024747">
    <property type="entry name" value="Pyridox_Oxase-rel"/>
</dbReference>
<dbReference type="InterPro" id="IPR012349">
    <property type="entry name" value="Split_barrel_FMN-bd"/>
</dbReference>
<dbReference type="RefSeq" id="WP_078699272.1">
    <property type="nucleotide sequence ID" value="NZ_LT796768.1"/>
</dbReference>
<dbReference type="Pfam" id="PF12900">
    <property type="entry name" value="Pyridox_ox_2"/>
    <property type="match status" value="1"/>
</dbReference>
<dbReference type="Gene3D" id="2.30.110.10">
    <property type="entry name" value="Electron Transport, Fmn-binding Protein, Chain A"/>
    <property type="match status" value="1"/>
</dbReference>